<accession>A0ACA9PLH3</accession>
<organism evidence="1 2">
    <name type="scientific">Racocetra persica</name>
    <dbReference type="NCBI Taxonomy" id="160502"/>
    <lineage>
        <taxon>Eukaryota</taxon>
        <taxon>Fungi</taxon>
        <taxon>Fungi incertae sedis</taxon>
        <taxon>Mucoromycota</taxon>
        <taxon>Glomeromycotina</taxon>
        <taxon>Glomeromycetes</taxon>
        <taxon>Diversisporales</taxon>
        <taxon>Gigasporaceae</taxon>
        <taxon>Racocetra</taxon>
    </lineage>
</organism>
<gene>
    <name evidence="1" type="ORF">RPERSI_LOCUS10357</name>
</gene>
<protein>
    <submittedName>
        <fullName evidence="1">17498_t:CDS:1</fullName>
    </submittedName>
</protein>
<evidence type="ECO:0000313" key="2">
    <source>
        <dbReference type="Proteomes" id="UP000789920"/>
    </source>
</evidence>
<feature type="non-terminal residue" evidence="1">
    <location>
        <position position="109"/>
    </location>
</feature>
<keyword evidence="2" id="KW-1185">Reference proteome</keyword>
<dbReference type="EMBL" id="CAJVQC010020458">
    <property type="protein sequence ID" value="CAG8708093.1"/>
    <property type="molecule type" value="Genomic_DNA"/>
</dbReference>
<reference evidence="1" key="1">
    <citation type="submission" date="2021-06" db="EMBL/GenBank/DDBJ databases">
        <authorList>
            <person name="Kallberg Y."/>
            <person name="Tangrot J."/>
            <person name="Rosling A."/>
        </authorList>
    </citation>
    <scope>NUCLEOTIDE SEQUENCE</scope>
    <source>
        <strain evidence="1">MA461A</strain>
    </source>
</reference>
<sequence>MNTNCISIEEFFAILKAVKDQNIENFEQLLDQQKKLKKHEDSIKYRDHLSKEQFYCKGWLILTIDTNKDQVTVELTHDYHTRYIDVRITDKIKEYIKNNIQQTPRILWK</sequence>
<proteinExistence type="predicted"/>
<dbReference type="Proteomes" id="UP000789920">
    <property type="component" value="Unassembled WGS sequence"/>
</dbReference>
<comment type="caution">
    <text evidence="1">The sequence shown here is derived from an EMBL/GenBank/DDBJ whole genome shotgun (WGS) entry which is preliminary data.</text>
</comment>
<name>A0ACA9PLH3_9GLOM</name>
<evidence type="ECO:0000313" key="1">
    <source>
        <dbReference type="EMBL" id="CAG8708093.1"/>
    </source>
</evidence>